<protein>
    <submittedName>
        <fullName evidence="1">Uncharacterized protein</fullName>
    </submittedName>
</protein>
<comment type="caution">
    <text evidence="1">The sequence shown here is derived from an EMBL/GenBank/DDBJ whole genome shotgun (WGS) entry which is preliminary data.</text>
</comment>
<keyword evidence="2" id="KW-1185">Reference proteome</keyword>
<evidence type="ECO:0000313" key="1">
    <source>
        <dbReference type="EMBL" id="GGX30345.1"/>
    </source>
</evidence>
<organism evidence="1 2">
    <name type="scientific">Aquimarina muelleri</name>
    <dbReference type="NCBI Taxonomy" id="279356"/>
    <lineage>
        <taxon>Bacteria</taxon>
        <taxon>Pseudomonadati</taxon>
        <taxon>Bacteroidota</taxon>
        <taxon>Flavobacteriia</taxon>
        <taxon>Flavobacteriales</taxon>
        <taxon>Flavobacteriaceae</taxon>
        <taxon>Aquimarina</taxon>
    </lineage>
</organism>
<sequence>MFTDFYVKNLSTINSSNKVVFFQKTTPSRLFDITSFTSVENCQYNWFHKVRVYWDLSFRLVYASGDITSIYNLKTTYITQRKSFLIFKEGIISVQQSYRNGKQVVDFEQIKGNGFIAVQFYRGNFLVEKQYFIEKHLSSQIDTTISIALHHHKKISKNLEFQKTKTILDIDFTSLKSINITLSGSENRGSKMLIDTLVKW</sequence>
<accession>A0A918N4L5</accession>
<dbReference type="RefSeq" id="WP_027413247.1">
    <property type="nucleotide sequence ID" value="NZ_BMWS01000029.1"/>
</dbReference>
<dbReference type="AlphaFoldDB" id="A0A918N4L5"/>
<dbReference type="EMBL" id="BMWS01000029">
    <property type="protein sequence ID" value="GGX30345.1"/>
    <property type="molecule type" value="Genomic_DNA"/>
</dbReference>
<proteinExistence type="predicted"/>
<reference evidence="1 2" key="1">
    <citation type="journal article" date="2014" name="Int. J. Syst. Evol. Microbiol.">
        <title>Complete genome sequence of Corynebacterium casei LMG S-19264T (=DSM 44701T), isolated from a smear-ripened cheese.</title>
        <authorList>
            <consortium name="US DOE Joint Genome Institute (JGI-PGF)"/>
            <person name="Walter F."/>
            <person name="Albersmeier A."/>
            <person name="Kalinowski J."/>
            <person name="Ruckert C."/>
        </authorList>
    </citation>
    <scope>NUCLEOTIDE SEQUENCE [LARGE SCALE GENOMIC DNA]</scope>
    <source>
        <strain evidence="1 2">KCTC 12285</strain>
    </source>
</reference>
<gene>
    <name evidence="1" type="ORF">GCM10007384_34330</name>
</gene>
<evidence type="ECO:0000313" key="2">
    <source>
        <dbReference type="Proteomes" id="UP000601108"/>
    </source>
</evidence>
<dbReference type="Proteomes" id="UP000601108">
    <property type="component" value="Unassembled WGS sequence"/>
</dbReference>
<name>A0A918N4L5_9FLAO</name>